<proteinExistence type="predicted"/>
<gene>
    <name evidence="1" type="ORF">CC84DRAFT_1206463</name>
</gene>
<dbReference type="GeneID" id="28765516"/>
<accession>A0A177CDR6</accession>
<protein>
    <submittedName>
        <fullName evidence="1">Uncharacterized protein</fullName>
    </submittedName>
</protein>
<organism evidence="1 2">
    <name type="scientific">Paraphaeosphaeria sporulosa</name>
    <dbReference type="NCBI Taxonomy" id="1460663"/>
    <lineage>
        <taxon>Eukaryota</taxon>
        <taxon>Fungi</taxon>
        <taxon>Dikarya</taxon>
        <taxon>Ascomycota</taxon>
        <taxon>Pezizomycotina</taxon>
        <taxon>Dothideomycetes</taxon>
        <taxon>Pleosporomycetidae</taxon>
        <taxon>Pleosporales</taxon>
        <taxon>Massarineae</taxon>
        <taxon>Didymosphaeriaceae</taxon>
        <taxon>Paraphaeosphaeria</taxon>
    </lineage>
</organism>
<dbReference type="EMBL" id="KV441553">
    <property type="protein sequence ID" value="OAG04918.1"/>
    <property type="molecule type" value="Genomic_DNA"/>
</dbReference>
<dbReference type="AlphaFoldDB" id="A0A177CDR6"/>
<dbReference type="RefSeq" id="XP_018035283.1">
    <property type="nucleotide sequence ID" value="XM_018182030.1"/>
</dbReference>
<keyword evidence="2" id="KW-1185">Reference proteome</keyword>
<evidence type="ECO:0000313" key="1">
    <source>
        <dbReference type="EMBL" id="OAG04918.1"/>
    </source>
</evidence>
<reference evidence="1 2" key="1">
    <citation type="submission" date="2016-05" db="EMBL/GenBank/DDBJ databases">
        <title>Comparative analysis of secretome profiles of manganese(II)-oxidizing ascomycete fungi.</title>
        <authorList>
            <consortium name="DOE Joint Genome Institute"/>
            <person name="Zeiner C.A."/>
            <person name="Purvine S.O."/>
            <person name="Zink E.M."/>
            <person name="Wu S."/>
            <person name="Pasa-Tolic L."/>
            <person name="Chaput D.L."/>
            <person name="Haridas S."/>
            <person name="Grigoriev I.V."/>
            <person name="Santelli C.M."/>
            <person name="Hansel C.M."/>
        </authorList>
    </citation>
    <scope>NUCLEOTIDE SEQUENCE [LARGE SCALE GENOMIC DNA]</scope>
    <source>
        <strain evidence="1 2">AP3s5-JAC2a</strain>
    </source>
</reference>
<evidence type="ECO:0000313" key="2">
    <source>
        <dbReference type="Proteomes" id="UP000077069"/>
    </source>
</evidence>
<dbReference type="Proteomes" id="UP000077069">
    <property type="component" value="Unassembled WGS sequence"/>
</dbReference>
<name>A0A177CDR6_9PLEO</name>
<sequence length="180" mass="19872">MTMPGREQRPPALSFDLGRELYPKSSLAAVGLSQSCAPLHSLPRLSQLYNAARSQHVGSRAFARHRVLSTFGKGTLVSPHSRIKAPKQLGDILPEQNQDACPKAPQICSPDQSTQKDSKLGITKKPSAVYICRRYVAKAYAASPVTAMRSDEYMDIGSAMCASRSRREHYRGNRDRKLSK</sequence>
<dbReference type="InParanoid" id="A0A177CDR6"/>